<reference evidence="6 7" key="1">
    <citation type="submission" date="2017-12" db="EMBL/GenBank/DDBJ databases">
        <title>Hemimetabolous genomes reveal molecular basis of termite eusociality.</title>
        <authorList>
            <person name="Harrison M.C."/>
            <person name="Jongepier E."/>
            <person name="Robertson H.M."/>
            <person name="Arning N."/>
            <person name="Bitard-Feildel T."/>
            <person name="Chao H."/>
            <person name="Childers C.P."/>
            <person name="Dinh H."/>
            <person name="Doddapaneni H."/>
            <person name="Dugan S."/>
            <person name="Gowin J."/>
            <person name="Greiner C."/>
            <person name="Han Y."/>
            <person name="Hu H."/>
            <person name="Hughes D.S.T."/>
            <person name="Huylmans A.-K."/>
            <person name="Kemena C."/>
            <person name="Kremer L.P.M."/>
            <person name="Lee S.L."/>
            <person name="Lopez-Ezquerra A."/>
            <person name="Mallet L."/>
            <person name="Monroy-Kuhn J.M."/>
            <person name="Moser A."/>
            <person name="Murali S.C."/>
            <person name="Muzny D.M."/>
            <person name="Otani S."/>
            <person name="Piulachs M.-D."/>
            <person name="Poelchau M."/>
            <person name="Qu J."/>
            <person name="Schaub F."/>
            <person name="Wada-Katsumata A."/>
            <person name="Worley K.C."/>
            <person name="Xie Q."/>
            <person name="Ylla G."/>
            <person name="Poulsen M."/>
            <person name="Gibbs R.A."/>
            <person name="Schal C."/>
            <person name="Richards S."/>
            <person name="Belles X."/>
            <person name="Korb J."/>
            <person name="Bornberg-Bauer E."/>
        </authorList>
    </citation>
    <scope>NUCLEOTIDE SEQUENCE [LARGE SCALE GENOMIC DNA]</scope>
    <source>
        <tissue evidence="6">Whole body</tissue>
    </source>
</reference>
<dbReference type="GO" id="GO:0051028">
    <property type="term" value="P:mRNA transport"/>
    <property type="evidence" value="ECO:0007669"/>
    <property type="project" value="TreeGrafter"/>
</dbReference>
<keyword evidence="7" id="KW-1185">Reference proteome</keyword>
<dbReference type="EMBL" id="NEVH01013547">
    <property type="protein sequence ID" value="PNF28921.1"/>
    <property type="molecule type" value="Genomic_DNA"/>
</dbReference>
<evidence type="ECO:0000259" key="5">
    <source>
        <dbReference type="Pfam" id="PF15247"/>
    </source>
</evidence>
<evidence type="ECO:0000256" key="3">
    <source>
        <dbReference type="SAM" id="Coils"/>
    </source>
</evidence>
<sequence length="396" mass="46506">MDTTKSKSWAELLDEEESVEEPVFQKMHVPVKLNLIRELKTETAEETDVMKLSVNDKIVSYEKEFEADVNVKEELEDENEVTRLQKELDIFEHEWVKELKQEQLNENQTRETTETYISSDLKQERNNEIKDMCDVESCKDDIPTKVRSAKVKAETYFCEQTNELDIDKQIKKGYDGKCSEVACRDERYIKKEKDTVCPKIEEAKFQSCKLEVNNCRTENANLSNTKEEGYRKRSRNWHGGNPEKIPYSTNESKKSRKVIEYETDPEVLHRRQKQIDYGKNTTGYDRYRELVPKDKRTKKHPRTPPKHIKYSRRAWDGIIRVWRQSLHFWDPPEGKPDISDTLSDISVEVSSQASGDTSDNDRHVRVKRNTQSSSGSCSLEYENEDYLILDETYTDA</sequence>
<gene>
    <name evidence="6" type="ORF">B7P43_G01799</name>
</gene>
<keyword evidence="2" id="KW-0694">RNA-binding</keyword>
<dbReference type="InterPro" id="IPR029344">
    <property type="entry name" value="SLBP_RNA_bind"/>
</dbReference>
<evidence type="ECO:0000256" key="4">
    <source>
        <dbReference type="SAM" id="MobiDB-lite"/>
    </source>
</evidence>
<keyword evidence="3" id="KW-0175">Coiled coil</keyword>
<dbReference type="GO" id="GO:0005737">
    <property type="term" value="C:cytoplasm"/>
    <property type="evidence" value="ECO:0007669"/>
    <property type="project" value="TreeGrafter"/>
</dbReference>
<evidence type="ECO:0000313" key="7">
    <source>
        <dbReference type="Proteomes" id="UP000235965"/>
    </source>
</evidence>
<proteinExistence type="inferred from homology"/>
<comment type="caution">
    <text evidence="6">The sequence shown here is derived from an EMBL/GenBank/DDBJ whole genome shotgun (WGS) entry which is preliminary data.</text>
</comment>
<organism evidence="6 7">
    <name type="scientific">Cryptotermes secundus</name>
    <dbReference type="NCBI Taxonomy" id="105785"/>
    <lineage>
        <taxon>Eukaryota</taxon>
        <taxon>Metazoa</taxon>
        <taxon>Ecdysozoa</taxon>
        <taxon>Arthropoda</taxon>
        <taxon>Hexapoda</taxon>
        <taxon>Insecta</taxon>
        <taxon>Pterygota</taxon>
        <taxon>Neoptera</taxon>
        <taxon>Polyneoptera</taxon>
        <taxon>Dictyoptera</taxon>
        <taxon>Blattodea</taxon>
        <taxon>Blattoidea</taxon>
        <taxon>Termitoidae</taxon>
        <taxon>Kalotermitidae</taxon>
        <taxon>Cryptotermitinae</taxon>
        <taxon>Cryptotermes</taxon>
    </lineage>
</organism>
<dbReference type="GO" id="GO:0007076">
    <property type="term" value="P:mitotic chromosome condensation"/>
    <property type="evidence" value="ECO:0007669"/>
    <property type="project" value="UniProtKB-ARBA"/>
</dbReference>
<feature type="region of interest" description="Disordered" evidence="4">
    <location>
        <begin position="349"/>
        <end position="377"/>
    </location>
</feature>
<dbReference type="InterPro" id="IPR026502">
    <property type="entry name" value="SLBP1/SLBP2"/>
</dbReference>
<comment type="similarity">
    <text evidence="1">Belongs to the SLBP family.</text>
</comment>
<dbReference type="GO" id="GO:0071207">
    <property type="term" value="F:histone pre-mRNA stem-loop binding"/>
    <property type="evidence" value="ECO:0007669"/>
    <property type="project" value="TreeGrafter"/>
</dbReference>
<dbReference type="PANTHER" id="PTHR17408">
    <property type="entry name" value="HISTONE RNA HAIRPIN-BINDING PROTEIN"/>
    <property type="match status" value="1"/>
</dbReference>
<dbReference type="Pfam" id="PF15247">
    <property type="entry name" value="SLBP_RNA_bind"/>
    <property type="match status" value="1"/>
</dbReference>
<dbReference type="FunFam" id="1.10.8.1120:FF:000001">
    <property type="entry name" value="Histone RNA hairpin-binding protein-like"/>
    <property type="match status" value="1"/>
</dbReference>
<feature type="coiled-coil region" evidence="3">
    <location>
        <begin position="58"/>
        <end position="94"/>
    </location>
</feature>
<dbReference type="Gene3D" id="1.10.8.1120">
    <property type="entry name" value="Histone RNA hairpin-binding protein RNA-binding domain"/>
    <property type="match status" value="1"/>
</dbReference>
<accession>A0A2J7QK06</accession>
<evidence type="ECO:0000256" key="2">
    <source>
        <dbReference type="ARBA" id="ARBA00022884"/>
    </source>
</evidence>
<dbReference type="InterPro" id="IPR038294">
    <property type="entry name" value="SLBP_RNA_bind_sf"/>
</dbReference>
<evidence type="ECO:0000256" key="1">
    <source>
        <dbReference type="ARBA" id="ARBA00006151"/>
    </source>
</evidence>
<dbReference type="GO" id="GO:0071204">
    <property type="term" value="C:histone pre-mRNA 3'end processing complex"/>
    <property type="evidence" value="ECO:0007669"/>
    <property type="project" value="TreeGrafter"/>
</dbReference>
<name>A0A2J7QK06_9NEOP</name>
<dbReference type="PANTHER" id="PTHR17408:SF0">
    <property type="entry name" value="HISTONE RNA HAIRPIN-BINDING PROTEIN"/>
    <property type="match status" value="1"/>
</dbReference>
<dbReference type="GO" id="GO:0003729">
    <property type="term" value="F:mRNA binding"/>
    <property type="evidence" value="ECO:0007669"/>
    <property type="project" value="InterPro"/>
</dbReference>
<protein>
    <recommendedName>
        <fullName evidence="5">Histone RNA hairpin-binding protein RNA-binding domain-containing protein</fullName>
    </recommendedName>
</protein>
<dbReference type="InParanoid" id="A0A2J7QK06"/>
<dbReference type="AlphaFoldDB" id="A0A2J7QK06"/>
<dbReference type="OrthoDB" id="265795at2759"/>
<dbReference type="Proteomes" id="UP000235965">
    <property type="component" value="Unassembled WGS sequence"/>
</dbReference>
<feature type="domain" description="Histone RNA hairpin-binding protein RNA-binding" evidence="5">
    <location>
        <begin position="263"/>
        <end position="331"/>
    </location>
</feature>
<evidence type="ECO:0000313" key="6">
    <source>
        <dbReference type="EMBL" id="PNF28921.1"/>
    </source>
</evidence>
<feature type="region of interest" description="Disordered" evidence="4">
    <location>
        <begin position="226"/>
        <end position="256"/>
    </location>
</feature>
<dbReference type="GO" id="GO:0006398">
    <property type="term" value="P:mRNA 3'-end processing by stem-loop binding and cleavage"/>
    <property type="evidence" value="ECO:0007669"/>
    <property type="project" value="TreeGrafter"/>
</dbReference>
<dbReference type="STRING" id="105785.A0A2J7QK06"/>